<dbReference type="Proteomes" id="UP001240236">
    <property type="component" value="Unassembled WGS sequence"/>
</dbReference>
<dbReference type="RefSeq" id="WP_307235058.1">
    <property type="nucleotide sequence ID" value="NZ_JAUSUZ010000001.1"/>
</dbReference>
<evidence type="ECO:0000313" key="2">
    <source>
        <dbReference type="EMBL" id="MDQ0363997.1"/>
    </source>
</evidence>
<dbReference type="Pfam" id="PF12680">
    <property type="entry name" value="SnoaL_2"/>
    <property type="match status" value="1"/>
</dbReference>
<evidence type="ECO:0000259" key="1">
    <source>
        <dbReference type="Pfam" id="PF12680"/>
    </source>
</evidence>
<proteinExistence type="predicted"/>
<feature type="domain" description="SnoaL-like" evidence="1">
    <location>
        <begin position="9"/>
        <end position="118"/>
    </location>
</feature>
<dbReference type="SUPFAM" id="SSF54427">
    <property type="entry name" value="NTF2-like"/>
    <property type="match status" value="1"/>
</dbReference>
<keyword evidence="3" id="KW-1185">Reference proteome</keyword>
<keyword evidence="2" id="KW-0413">Isomerase</keyword>
<protein>
    <submittedName>
        <fullName evidence="2">Ketosteroid isomerase-like protein</fullName>
    </submittedName>
</protein>
<accession>A0AAE3VVJ4</accession>
<dbReference type="InterPro" id="IPR037401">
    <property type="entry name" value="SnoaL-like"/>
</dbReference>
<comment type="caution">
    <text evidence="2">The sequence shown here is derived from an EMBL/GenBank/DDBJ whole genome shotgun (WGS) entry which is preliminary data.</text>
</comment>
<organism evidence="2 3">
    <name type="scientific">Catenuloplanes indicus</name>
    <dbReference type="NCBI Taxonomy" id="137267"/>
    <lineage>
        <taxon>Bacteria</taxon>
        <taxon>Bacillati</taxon>
        <taxon>Actinomycetota</taxon>
        <taxon>Actinomycetes</taxon>
        <taxon>Micromonosporales</taxon>
        <taxon>Micromonosporaceae</taxon>
        <taxon>Catenuloplanes</taxon>
    </lineage>
</organism>
<dbReference type="InterPro" id="IPR032710">
    <property type="entry name" value="NTF2-like_dom_sf"/>
</dbReference>
<reference evidence="2 3" key="1">
    <citation type="submission" date="2023-07" db="EMBL/GenBank/DDBJ databases">
        <title>Sequencing the genomes of 1000 actinobacteria strains.</title>
        <authorList>
            <person name="Klenk H.-P."/>
        </authorList>
    </citation>
    <scope>NUCLEOTIDE SEQUENCE [LARGE SCALE GENOMIC DNA]</scope>
    <source>
        <strain evidence="2 3">DSM 44709</strain>
    </source>
</reference>
<dbReference type="EMBL" id="JAUSUZ010000001">
    <property type="protein sequence ID" value="MDQ0363997.1"/>
    <property type="molecule type" value="Genomic_DNA"/>
</dbReference>
<evidence type="ECO:0000313" key="3">
    <source>
        <dbReference type="Proteomes" id="UP001240236"/>
    </source>
</evidence>
<name>A0AAE3VVJ4_9ACTN</name>
<sequence>MTDLRTYAEKFLAAMENRSPDSIAPLPAPDVVEEVPMSFDGGPAPAEVLTGRDAVLEFLGGLTTMIGKVSWLDREFTVDEAAGVVMVECRGDVLLAGSGAPYRNRYVYKFVIRNGLIQLIREYANPITVAGLRSSLAP</sequence>
<dbReference type="Gene3D" id="3.10.450.50">
    <property type="match status" value="1"/>
</dbReference>
<dbReference type="GO" id="GO:0016853">
    <property type="term" value="F:isomerase activity"/>
    <property type="evidence" value="ECO:0007669"/>
    <property type="project" value="UniProtKB-KW"/>
</dbReference>
<gene>
    <name evidence="2" type="ORF">J2S42_000666</name>
</gene>
<dbReference type="AlphaFoldDB" id="A0AAE3VVJ4"/>